<dbReference type="InterPro" id="IPR000253">
    <property type="entry name" value="FHA_dom"/>
</dbReference>
<dbReference type="Proteomes" id="UP000274131">
    <property type="component" value="Unassembled WGS sequence"/>
</dbReference>
<dbReference type="SUPFAM" id="SSF56112">
    <property type="entry name" value="Protein kinase-like (PK-like)"/>
    <property type="match status" value="1"/>
</dbReference>
<dbReference type="PROSITE" id="PS50011">
    <property type="entry name" value="PROTEIN_KINASE_DOM"/>
    <property type="match status" value="1"/>
</dbReference>
<dbReference type="GO" id="GO:0005524">
    <property type="term" value="F:ATP binding"/>
    <property type="evidence" value="ECO:0007669"/>
    <property type="project" value="UniProtKB-UniRule"/>
</dbReference>
<dbReference type="AlphaFoldDB" id="A0A0N4V350"/>
<proteinExistence type="predicted"/>
<evidence type="ECO:0000313" key="8">
    <source>
        <dbReference type="Proteomes" id="UP000274131"/>
    </source>
</evidence>
<dbReference type="Pfam" id="PF00498">
    <property type="entry name" value="FHA"/>
    <property type="match status" value="1"/>
</dbReference>
<dbReference type="GO" id="GO:0004672">
    <property type="term" value="F:protein kinase activity"/>
    <property type="evidence" value="ECO:0007669"/>
    <property type="project" value="InterPro"/>
</dbReference>
<keyword evidence="8" id="KW-1185">Reference proteome</keyword>
<evidence type="ECO:0000313" key="9">
    <source>
        <dbReference type="WBParaSite" id="EVEC_0000446301-mRNA-1"/>
    </source>
</evidence>
<dbReference type="WBParaSite" id="EVEC_0000446301-mRNA-1">
    <property type="protein sequence ID" value="EVEC_0000446301-mRNA-1"/>
    <property type="gene ID" value="EVEC_0000446301"/>
</dbReference>
<evidence type="ECO:0000313" key="7">
    <source>
        <dbReference type="EMBL" id="VDD89420.1"/>
    </source>
</evidence>
<dbReference type="SMART" id="SM00220">
    <property type="entry name" value="S_TKc"/>
    <property type="match status" value="1"/>
</dbReference>
<reference evidence="7 8" key="2">
    <citation type="submission" date="2018-10" db="EMBL/GenBank/DDBJ databases">
        <authorList>
            <consortium name="Pathogen Informatics"/>
        </authorList>
    </citation>
    <scope>NUCLEOTIDE SEQUENCE [LARGE SCALE GENOMIC DNA]</scope>
</reference>
<dbReference type="InterPro" id="IPR017441">
    <property type="entry name" value="Protein_kinase_ATP_BS"/>
</dbReference>
<keyword evidence="2 4" id="KW-0547">Nucleotide-binding</keyword>
<dbReference type="InterPro" id="IPR011009">
    <property type="entry name" value="Kinase-like_dom_sf"/>
</dbReference>
<evidence type="ECO:0000256" key="1">
    <source>
        <dbReference type="ARBA" id="ARBA00001946"/>
    </source>
</evidence>
<feature type="domain" description="FHA" evidence="5">
    <location>
        <begin position="81"/>
        <end position="141"/>
    </location>
</feature>
<evidence type="ECO:0000256" key="3">
    <source>
        <dbReference type="ARBA" id="ARBA00022840"/>
    </source>
</evidence>
<accession>A0A0N4V350</accession>
<evidence type="ECO:0000256" key="4">
    <source>
        <dbReference type="PROSITE-ProRule" id="PRU10141"/>
    </source>
</evidence>
<dbReference type="InterPro" id="IPR000719">
    <property type="entry name" value="Prot_kinase_dom"/>
</dbReference>
<dbReference type="Pfam" id="PF00069">
    <property type="entry name" value="Pkinase"/>
    <property type="match status" value="1"/>
</dbReference>
<evidence type="ECO:0000259" key="5">
    <source>
        <dbReference type="PROSITE" id="PS50006"/>
    </source>
</evidence>
<dbReference type="OrthoDB" id="40902at2759"/>
<name>A0A0N4V350_ENTVE</name>
<feature type="binding site" evidence="4">
    <location>
        <position position="221"/>
    </location>
    <ligand>
        <name>ATP</name>
        <dbReference type="ChEBI" id="CHEBI:30616"/>
    </ligand>
</feature>
<dbReference type="PANTHER" id="PTHR24347">
    <property type="entry name" value="SERINE/THREONINE-PROTEIN KINASE"/>
    <property type="match status" value="1"/>
</dbReference>
<reference evidence="9" key="1">
    <citation type="submission" date="2017-02" db="UniProtKB">
        <authorList>
            <consortium name="WormBaseParasite"/>
        </authorList>
    </citation>
    <scope>IDENTIFICATION</scope>
</reference>
<evidence type="ECO:0000256" key="2">
    <source>
        <dbReference type="ARBA" id="ARBA00022741"/>
    </source>
</evidence>
<feature type="domain" description="Protein kinase" evidence="6">
    <location>
        <begin position="186"/>
        <end position="454"/>
    </location>
</feature>
<organism evidence="9">
    <name type="scientific">Enterobius vermicularis</name>
    <name type="common">Human pinworm</name>
    <dbReference type="NCBI Taxonomy" id="51028"/>
    <lineage>
        <taxon>Eukaryota</taxon>
        <taxon>Metazoa</taxon>
        <taxon>Ecdysozoa</taxon>
        <taxon>Nematoda</taxon>
        <taxon>Chromadorea</taxon>
        <taxon>Rhabditida</taxon>
        <taxon>Spirurina</taxon>
        <taxon>Oxyuridomorpha</taxon>
        <taxon>Oxyuroidea</taxon>
        <taxon>Oxyuridae</taxon>
        <taxon>Enterobius</taxon>
    </lineage>
</organism>
<dbReference type="Gene3D" id="1.10.510.10">
    <property type="entry name" value="Transferase(Phosphotransferase) domain 1"/>
    <property type="match status" value="1"/>
</dbReference>
<dbReference type="SUPFAM" id="SSF49879">
    <property type="entry name" value="SMAD/FHA domain"/>
    <property type="match status" value="1"/>
</dbReference>
<sequence>MSHNSKGRTCGGDDSSTLDENFYLADSQDDDANASTQKDDEFRSALVARSIVEEETKRKKYAVLEPMDERLNPIGLFVENFELGRKPKMRYHYDFCALSSSRRTYLTISERHCVIKRDFDNSVTYLSDCSKFGTYVNSKIVGKGKICVLNNMDIISVGDAENFVYMYLECAHVESSFPAELVERYFVSNHIVGVGAMGTVYLGKRRLSYQLDKVAIKAVRKKRLDAPGVDVSSVARSIKREVDIMLQIQHPNCVQLEYMCESPDTAYLVMEYIEGGELLERIISEENEGKGLGEKLTKFYAYQLLQAVEYLHKCKIVHRDIKPENVLMLKKDPYTVVKLSDFGLSKGFSSRLESFCGTELYMAPEMFRKELRYDHMVDVWSLGAVFFVCLAGYPAFNQGYQDMPLIQQICKGRLIFMGIWKTISSEAQELVRAMLRVNTAERIPVKSALEHSWFNDSIVSYAKQVVRNYETKRELLRCIFLPTSIYFGYAASDCEQYSSRSKDLTVLLGRVVIFATEFVSAVAGGGAIYFVKVALKEVVNLDVHLLHAGSVMGHSNNGWYGTVLSTEVLSGIVSGKGDPNQRGMKFCVGYEWKRHHLNR</sequence>
<dbReference type="Gene3D" id="2.60.200.20">
    <property type="match status" value="1"/>
</dbReference>
<keyword evidence="3 4" id="KW-0067">ATP-binding</keyword>
<evidence type="ECO:0000259" key="6">
    <source>
        <dbReference type="PROSITE" id="PS50011"/>
    </source>
</evidence>
<dbReference type="InterPro" id="IPR008271">
    <property type="entry name" value="Ser/Thr_kinase_AS"/>
</dbReference>
<gene>
    <name evidence="7" type="ORF">EVEC_LOCUS4171</name>
</gene>
<comment type="cofactor">
    <cofactor evidence="1">
        <name>Mg(2+)</name>
        <dbReference type="ChEBI" id="CHEBI:18420"/>
    </cofactor>
</comment>
<dbReference type="PROSITE" id="PS50006">
    <property type="entry name" value="FHA_DOMAIN"/>
    <property type="match status" value="1"/>
</dbReference>
<dbReference type="PROSITE" id="PS00108">
    <property type="entry name" value="PROTEIN_KINASE_ST"/>
    <property type="match status" value="1"/>
</dbReference>
<dbReference type="FunFam" id="1.10.510.10:FF:000571">
    <property type="entry name" value="Maternal embryonic leucine zipper kinase"/>
    <property type="match status" value="1"/>
</dbReference>
<dbReference type="STRING" id="51028.A0A0N4V350"/>
<dbReference type="PROSITE" id="PS00107">
    <property type="entry name" value="PROTEIN_KINASE_ATP"/>
    <property type="match status" value="1"/>
</dbReference>
<dbReference type="EMBL" id="UXUI01007784">
    <property type="protein sequence ID" value="VDD89420.1"/>
    <property type="molecule type" value="Genomic_DNA"/>
</dbReference>
<dbReference type="InterPro" id="IPR008984">
    <property type="entry name" value="SMAD_FHA_dom_sf"/>
</dbReference>
<protein>
    <submittedName>
        <fullName evidence="9">Protein kinase domain-containing protein</fullName>
    </submittedName>
</protein>
<dbReference type="SMART" id="SM00240">
    <property type="entry name" value="FHA"/>
    <property type="match status" value="1"/>
</dbReference>